<dbReference type="Proteomes" id="UP000248659">
    <property type="component" value="Unassembled WGS sequence"/>
</dbReference>
<comment type="caution">
    <text evidence="1">The sequence shown here is derived from an EMBL/GenBank/DDBJ whole genome shotgun (WGS) entry which is preliminary data.</text>
</comment>
<name>A0ABX9DDI9_9RHOB</name>
<reference evidence="1 2" key="1">
    <citation type="submission" date="2017-01" db="EMBL/GenBank/DDBJ databases">
        <title>Genome sequence of Rhodovulum viride JA756.</title>
        <authorList>
            <person name="Lakshmi K.V."/>
            <person name="Tushar L.D."/>
            <person name="Sasikala C."/>
            <person name="Venkataramana C."/>
        </authorList>
    </citation>
    <scope>NUCLEOTIDE SEQUENCE [LARGE SCALE GENOMIC DNA]</scope>
    <source>
        <strain evidence="1 2">JA756</strain>
    </source>
</reference>
<evidence type="ECO:0000313" key="1">
    <source>
        <dbReference type="EMBL" id="RAP40410.1"/>
    </source>
</evidence>
<gene>
    <name evidence="1" type="ORF">BYZ73_15135</name>
</gene>
<dbReference type="RefSeq" id="WP_146746311.1">
    <property type="nucleotide sequence ID" value="NZ_MUAV01000019.1"/>
</dbReference>
<accession>A0ABX9DDI9</accession>
<dbReference type="EMBL" id="MUAV01000019">
    <property type="protein sequence ID" value="RAP40410.1"/>
    <property type="molecule type" value="Genomic_DNA"/>
</dbReference>
<keyword evidence="2" id="KW-1185">Reference proteome</keyword>
<protein>
    <submittedName>
        <fullName evidence="1">Uncharacterized protein</fullName>
    </submittedName>
</protein>
<sequence length="185" mass="20812">MKSLSRLGFRPASLPLAADDILEFHAARLLLLMYICGTSGRIDGLTKMAKLDFFVRYPDFFQIACAAIDKTSAQPPASDAIESSMIRHHYGPWDKRYYQVLGHLEAKELITVTKHKQSYQIALSALGRETAKALAERPSFQGLVKRQREVKKVFGSKSGNALKDLIYQLFERQVAKRALGQVIIK</sequence>
<evidence type="ECO:0000313" key="2">
    <source>
        <dbReference type="Proteomes" id="UP000248659"/>
    </source>
</evidence>
<organism evidence="1 2">
    <name type="scientific">Rhodovulum viride</name>
    <dbReference type="NCBI Taxonomy" id="1231134"/>
    <lineage>
        <taxon>Bacteria</taxon>
        <taxon>Pseudomonadati</taxon>
        <taxon>Pseudomonadota</taxon>
        <taxon>Alphaproteobacteria</taxon>
        <taxon>Rhodobacterales</taxon>
        <taxon>Paracoccaceae</taxon>
        <taxon>Rhodovulum</taxon>
    </lineage>
</organism>
<proteinExistence type="predicted"/>